<dbReference type="GO" id="GO:0051539">
    <property type="term" value="F:4 iron, 4 sulfur cluster binding"/>
    <property type="evidence" value="ECO:0007669"/>
    <property type="project" value="UniProtKB-KW"/>
</dbReference>
<accession>A0A0E3GSP0</accession>
<gene>
    <name evidence="9" type="ORF">CSCA_5281</name>
</gene>
<dbReference type="EMBL" id="CP009933">
    <property type="protein sequence ID" value="AKA72406.1"/>
    <property type="molecule type" value="Genomic_DNA"/>
</dbReference>
<dbReference type="InterPro" id="IPR017054">
    <property type="entry name" value="PduS"/>
</dbReference>
<dbReference type="InterPro" id="IPR026902">
    <property type="entry name" value="RnfC_N"/>
</dbReference>
<dbReference type="GO" id="GO:0009055">
    <property type="term" value="F:electron transfer activity"/>
    <property type="evidence" value="ECO:0007669"/>
    <property type="project" value="InterPro"/>
</dbReference>
<protein>
    <submittedName>
        <fullName evidence="9">Respiratory-chain NADH dehydrogenase domain 51 kDa subunit</fullName>
    </submittedName>
</protein>
<keyword evidence="5" id="KW-0249">Electron transport</keyword>
<evidence type="ECO:0000256" key="5">
    <source>
        <dbReference type="ARBA" id="ARBA00022982"/>
    </source>
</evidence>
<dbReference type="SUPFAM" id="SSF142019">
    <property type="entry name" value="Nqo1 FMN-binding domain-like"/>
    <property type="match status" value="1"/>
</dbReference>
<dbReference type="InterPro" id="IPR017896">
    <property type="entry name" value="4Fe4S_Fe-S-bd"/>
</dbReference>
<name>A0A0E3GSP0_CLOSL</name>
<evidence type="ECO:0000256" key="2">
    <source>
        <dbReference type="ARBA" id="ARBA00022485"/>
    </source>
</evidence>
<evidence type="ECO:0000256" key="1">
    <source>
        <dbReference type="ARBA" id="ARBA00022448"/>
    </source>
</evidence>
<reference evidence="9 10" key="1">
    <citation type="journal article" date="2015" name="J. Biotechnol.">
        <title>Complete genome sequence of a malodorant-producing acetogen, Clostridium scatologenes ATCC 25775(T).</title>
        <authorList>
            <person name="Zhu Z."/>
            <person name="Guo T."/>
            <person name="Zheng H."/>
            <person name="Song T."/>
            <person name="Ouyang P."/>
            <person name="Xie J."/>
        </authorList>
    </citation>
    <scope>NUCLEOTIDE SEQUENCE [LARGE SCALE GENOMIC DNA]</scope>
    <source>
        <strain evidence="9 10">ATCC 25775</strain>
    </source>
</reference>
<keyword evidence="10" id="KW-1185">Reference proteome</keyword>
<dbReference type="InterPro" id="IPR011538">
    <property type="entry name" value="Nuo51_FMN-bd"/>
</dbReference>
<evidence type="ECO:0000256" key="4">
    <source>
        <dbReference type="ARBA" id="ARBA00022737"/>
    </source>
</evidence>
<dbReference type="PANTHER" id="PTHR43034:SF2">
    <property type="entry name" value="ION-TRANSLOCATING OXIDOREDUCTASE COMPLEX SUBUNIT C"/>
    <property type="match status" value="1"/>
</dbReference>
<sequence>MSLIDKIHEAGVVGAGGAGFPTDKKLNCKVEYFIINGLECEPLLQSDKYIMRNKSDEIVKAAQEIGKLVEASNIVISLKKEYEKEIEALKKSIDKLNSNVTLYLSDVFYPAGDEQTLVYEVTGRTIPPAGIPLNVGAVVSNVSTVFNIYEAVEDKPVMYKYVTVIGEVGTPSIIKVPIGTPVLECIENCGGAKLEDYAVIMGGPMMGKRVLKKDLESRFITKTDGAIIVLSSEHYLFNREKITIEHMKKQAKSACIQCHYCTDMCPRNLIGHPMHPHKIMRNVAFGIEDEEALKETLICCECGVCEMYACPMGLSPKRINVYFKNELRKKGIKWVNDKKRFEASLVRDYRKVPTKRLIRRLHLNDYIGQVLKEGEEITPSKVEIPLKQNIGAPAEVIVSLGDKVFKGQKIGEIKEGNMGANIHASIDGVVSDIKDDRIVIKLMKPEVIV</sequence>
<dbReference type="HOGENOM" id="CLU_010808_0_0_9"/>
<dbReference type="Pfam" id="PF10531">
    <property type="entry name" value="SLBB"/>
    <property type="match status" value="1"/>
</dbReference>
<organism evidence="9 10">
    <name type="scientific">Clostridium scatologenes</name>
    <dbReference type="NCBI Taxonomy" id="1548"/>
    <lineage>
        <taxon>Bacteria</taxon>
        <taxon>Bacillati</taxon>
        <taxon>Bacillota</taxon>
        <taxon>Clostridia</taxon>
        <taxon>Eubacteriales</taxon>
        <taxon>Clostridiaceae</taxon>
        <taxon>Clostridium</taxon>
    </lineage>
</organism>
<dbReference type="GO" id="GO:0046872">
    <property type="term" value="F:metal ion binding"/>
    <property type="evidence" value="ECO:0007669"/>
    <property type="project" value="UniProtKB-KW"/>
</dbReference>
<dbReference type="Pfam" id="PF01512">
    <property type="entry name" value="Complex1_51K"/>
    <property type="match status" value="1"/>
</dbReference>
<dbReference type="PROSITE" id="PS51379">
    <property type="entry name" value="4FE4S_FER_2"/>
    <property type="match status" value="1"/>
</dbReference>
<proteinExistence type="predicted"/>
<evidence type="ECO:0000259" key="8">
    <source>
        <dbReference type="PROSITE" id="PS51379"/>
    </source>
</evidence>
<dbReference type="PROSITE" id="PS00198">
    <property type="entry name" value="4FE4S_FER_1"/>
    <property type="match status" value="1"/>
</dbReference>
<dbReference type="PIRSF" id="PIRSF036408">
    <property type="entry name" value="PduS_prd"/>
    <property type="match status" value="1"/>
</dbReference>
<keyword evidence="6" id="KW-0408">Iron</keyword>
<dbReference type="Pfam" id="PF13375">
    <property type="entry name" value="RnfC_N"/>
    <property type="match status" value="1"/>
</dbReference>
<dbReference type="InterPro" id="IPR037225">
    <property type="entry name" value="Nuo51_FMN-bd_sf"/>
</dbReference>
<dbReference type="InterPro" id="IPR017900">
    <property type="entry name" value="4Fe4S_Fe_S_CS"/>
</dbReference>
<dbReference type="SUPFAM" id="SSF142984">
    <property type="entry name" value="Nqo1 middle domain-like"/>
    <property type="match status" value="1"/>
</dbReference>
<dbReference type="STRING" id="1548.CSCA_5281"/>
<dbReference type="InterPro" id="IPR010208">
    <property type="entry name" value="Ion_transpt_RnfC/RsxC"/>
</dbReference>
<evidence type="ECO:0000313" key="9">
    <source>
        <dbReference type="EMBL" id="AKA72406.1"/>
    </source>
</evidence>
<dbReference type="InterPro" id="IPR009051">
    <property type="entry name" value="Helical_ferredxn"/>
</dbReference>
<evidence type="ECO:0000313" key="10">
    <source>
        <dbReference type="Proteomes" id="UP000033115"/>
    </source>
</evidence>
<keyword evidence="2" id="KW-0004">4Fe-4S</keyword>
<dbReference type="AlphaFoldDB" id="A0A0E3GSP0"/>
<keyword evidence="3" id="KW-0479">Metal-binding</keyword>
<dbReference type="Gene3D" id="3.10.20.600">
    <property type="match status" value="1"/>
</dbReference>
<dbReference type="KEGG" id="csq:CSCA_5281"/>
<evidence type="ECO:0000256" key="6">
    <source>
        <dbReference type="ARBA" id="ARBA00023004"/>
    </source>
</evidence>
<dbReference type="RefSeq" id="WP_029160578.1">
    <property type="nucleotide sequence ID" value="NZ_CP009933.1"/>
</dbReference>
<dbReference type="PANTHER" id="PTHR43034">
    <property type="entry name" value="ION-TRANSLOCATING OXIDOREDUCTASE COMPLEX SUBUNIT C"/>
    <property type="match status" value="1"/>
</dbReference>
<dbReference type="Pfam" id="PF13534">
    <property type="entry name" value="Fer4_17"/>
    <property type="match status" value="1"/>
</dbReference>
<evidence type="ECO:0000256" key="3">
    <source>
        <dbReference type="ARBA" id="ARBA00022723"/>
    </source>
</evidence>
<dbReference type="SUPFAM" id="SSF46548">
    <property type="entry name" value="alpha-helical ferredoxin"/>
    <property type="match status" value="1"/>
</dbReference>
<dbReference type="GO" id="GO:0016020">
    <property type="term" value="C:membrane"/>
    <property type="evidence" value="ECO:0007669"/>
    <property type="project" value="InterPro"/>
</dbReference>
<keyword evidence="1" id="KW-0813">Transport</keyword>
<keyword evidence="7" id="KW-0411">Iron-sulfur</keyword>
<dbReference type="Proteomes" id="UP000033115">
    <property type="component" value="Chromosome"/>
</dbReference>
<keyword evidence="4" id="KW-0677">Repeat</keyword>
<dbReference type="InterPro" id="IPR019554">
    <property type="entry name" value="Soluble_ligand-bd"/>
</dbReference>
<evidence type="ECO:0000256" key="7">
    <source>
        <dbReference type="ARBA" id="ARBA00023014"/>
    </source>
</evidence>
<dbReference type="Gene3D" id="1.10.1060.10">
    <property type="entry name" value="Alpha-helical ferredoxin"/>
    <property type="match status" value="1"/>
</dbReference>
<feature type="domain" description="4Fe-4S ferredoxin-type" evidence="8">
    <location>
        <begin position="245"/>
        <end position="275"/>
    </location>
</feature>
<dbReference type="Gene3D" id="3.40.50.11540">
    <property type="entry name" value="NADH-ubiquinone oxidoreductase 51kDa subunit"/>
    <property type="match status" value="1"/>
</dbReference>